<evidence type="ECO:0008006" key="5">
    <source>
        <dbReference type="Google" id="ProtNLM"/>
    </source>
</evidence>
<name>A0ABR5MLU5_9BACI</name>
<comment type="caution">
    <text evidence="3">The sequence shown here is derived from an EMBL/GenBank/DDBJ whole genome shotgun (WGS) entry which is preliminary data.</text>
</comment>
<evidence type="ECO:0000313" key="3">
    <source>
        <dbReference type="EMBL" id="KPH76755.1"/>
    </source>
</evidence>
<sequence length="328" mass="37605">MEKVNVEKLFSWLDQTALTIQQYLNEPYLDSLADTMDLLFYEEVHEDMDQHITKTLQNALNDIDLSTFSTIEIRKAVQLAILKGMKDSTQQQHLITPETVSMIVGYLADKLMEKKEHIRLFDPAGGTANLLTTVLEHLKQQVDAYASEVDPTLIHLAVSNANLQKKQIEFFQQDSLRPFLLDPVDLVVSDLPVGYYPDDIQASKYELEADNGHSYAHHLFIEQSIMYTKEAGYLIFIIPEFLFDSDQSDKLNQFLHKHTHIIGVIRLPETAFKSKNNTKSILILQKKGSHTKEVKQPLLVQLPSFKNANAMADILGQMNVWFKKYHTK</sequence>
<dbReference type="InterPro" id="IPR029063">
    <property type="entry name" value="SAM-dependent_MTases_sf"/>
</dbReference>
<evidence type="ECO:0000313" key="4">
    <source>
        <dbReference type="Proteomes" id="UP000037854"/>
    </source>
</evidence>
<feature type="domain" description="YtxK-like N-terminal helical" evidence="2">
    <location>
        <begin position="7"/>
        <end position="85"/>
    </location>
</feature>
<gene>
    <name evidence="3" type="ORF">AFL42_04915</name>
</gene>
<feature type="domain" description="DNA methylase adenine-specific" evidence="1">
    <location>
        <begin position="95"/>
        <end position="292"/>
    </location>
</feature>
<dbReference type="Gene3D" id="3.40.50.150">
    <property type="entry name" value="Vaccinia Virus protein VP39"/>
    <property type="match status" value="1"/>
</dbReference>
<keyword evidence="4" id="KW-1185">Reference proteome</keyword>
<dbReference type="InterPro" id="IPR052933">
    <property type="entry name" value="DNA_Protect_Modify"/>
</dbReference>
<dbReference type="EMBL" id="LGTK01000011">
    <property type="protein sequence ID" value="KPH76755.1"/>
    <property type="molecule type" value="Genomic_DNA"/>
</dbReference>
<dbReference type="PANTHER" id="PTHR41313:SF1">
    <property type="entry name" value="DNA METHYLASE ADENINE-SPECIFIC DOMAIN-CONTAINING PROTEIN"/>
    <property type="match status" value="1"/>
</dbReference>
<reference evidence="3 4" key="1">
    <citation type="submission" date="2015-07" db="EMBL/GenBank/DDBJ databases">
        <title>High-quality draft genome sequence of Oceanobacillus caeni HM6, a bacillus isolated from a human feces.</title>
        <authorList>
            <person name="Kumar J."/>
            <person name="Verma M.K."/>
            <person name="Pandey R."/>
            <person name="Bhambi M."/>
            <person name="Chauhan N."/>
        </authorList>
    </citation>
    <scope>NUCLEOTIDE SEQUENCE [LARGE SCALE GENOMIC DNA]</scope>
    <source>
        <strain evidence="3 4">HM6</strain>
    </source>
</reference>
<protein>
    <recommendedName>
        <fullName evidence="5">DNA methylase adenine-specific domain-containing protein</fullName>
    </recommendedName>
</protein>
<dbReference type="PANTHER" id="PTHR41313">
    <property type="entry name" value="ADENINE-SPECIFIC METHYLTRANSFERASE"/>
    <property type="match status" value="1"/>
</dbReference>
<dbReference type="InterPro" id="IPR003356">
    <property type="entry name" value="DNA_methylase_A-5"/>
</dbReference>
<organism evidence="3 4">
    <name type="scientific">Oceanobacillus caeni</name>
    <dbReference type="NCBI Taxonomy" id="405946"/>
    <lineage>
        <taxon>Bacteria</taxon>
        <taxon>Bacillati</taxon>
        <taxon>Bacillota</taxon>
        <taxon>Bacilli</taxon>
        <taxon>Bacillales</taxon>
        <taxon>Bacillaceae</taxon>
        <taxon>Oceanobacillus</taxon>
    </lineage>
</organism>
<dbReference type="InterPro" id="IPR048375">
    <property type="entry name" value="YtxK-like_N"/>
</dbReference>
<evidence type="ECO:0000259" key="2">
    <source>
        <dbReference type="Pfam" id="PF21106"/>
    </source>
</evidence>
<dbReference type="RefSeq" id="WP_047185408.1">
    <property type="nucleotide sequence ID" value="NZ_JAHHXM010000002.1"/>
</dbReference>
<dbReference type="Proteomes" id="UP000037854">
    <property type="component" value="Unassembled WGS sequence"/>
</dbReference>
<dbReference type="Pfam" id="PF02384">
    <property type="entry name" value="N6_Mtase"/>
    <property type="match status" value="1"/>
</dbReference>
<dbReference type="Pfam" id="PF21106">
    <property type="entry name" value="YtxK_like"/>
    <property type="match status" value="1"/>
</dbReference>
<dbReference type="PIRSF" id="PIRSF026567">
    <property type="entry name" value="Adenine_mtase_bact_prd"/>
    <property type="match status" value="1"/>
</dbReference>
<proteinExistence type="predicted"/>
<dbReference type="CDD" id="cd02440">
    <property type="entry name" value="AdoMet_MTases"/>
    <property type="match status" value="1"/>
</dbReference>
<dbReference type="InterPro" id="IPR016843">
    <property type="entry name" value="S-AdoMet-dep_Ade-MeTrfase_prd"/>
</dbReference>
<accession>A0ABR5MLU5</accession>
<evidence type="ECO:0000259" key="1">
    <source>
        <dbReference type="Pfam" id="PF02384"/>
    </source>
</evidence>
<dbReference type="Gene3D" id="1.10.150.470">
    <property type="match status" value="1"/>
</dbReference>
<dbReference type="SUPFAM" id="SSF53335">
    <property type="entry name" value="S-adenosyl-L-methionine-dependent methyltransferases"/>
    <property type="match status" value="1"/>
</dbReference>